<feature type="domain" description="DUF1565" evidence="11">
    <location>
        <begin position="50"/>
        <end position="88"/>
    </location>
</feature>
<accession>A0ABT1JBX9</accession>
<protein>
    <recommendedName>
        <fullName evidence="15">Pectate lyase</fullName>
    </recommendedName>
</protein>
<dbReference type="InterPro" id="IPR053868">
    <property type="entry name" value="Pel9A-like_beta_helix"/>
</dbReference>
<proteinExistence type="inferred from homology"/>
<comment type="subcellular location">
    <subcellularLocation>
        <location evidence="2">Secreted</location>
    </subcellularLocation>
</comment>
<evidence type="ECO:0000256" key="9">
    <source>
        <dbReference type="SAM" id="MobiDB-lite"/>
    </source>
</evidence>
<feature type="chain" id="PRO_5046467326" description="Pectate lyase" evidence="10">
    <location>
        <begin position="20"/>
        <end position="409"/>
    </location>
</feature>
<feature type="domain" description="Pel9A-like right handed beta-helix region" evidence="12">
    <location>
        <begin position="166"/>
        <end position="335"/>
    </location>
</feature>
<keyword evidence="14" id="KW-1185">Reference proteome</keyword>
<dbReference type="InterPro" id="IPR052052">
    <property type="entry name" value="Polysaccharide_Lyase_9"/>
</dbReference>
<dbReference type="SMART" id="SM00710">
    <property type="entry name" value="PbH1"/>
    <property type="match status" value="7"/>
</dbReference>
<evidence type="ECO:0000256" key="2">
    <source>
        <dbReference type="ARBA" id="ARBA00004613"/>
    </source>
</evidence>
<dbReference type="InterPro" id="IPR006626">
    <property type="entry name" value="PbH1"/>
</dbReference>
<evidence type="ECO:0000256" key="10">
    <source>
        <dbReference type="SAM" id="SignalP"/>
    </source>
</evidence>
<evidence type="ECO:0000256" key="1">
    <source>
        <dbReference type="ARBA" id="ARBA00001913"/>
    </source>
</evidence>
<gene>
    <name evidence="13" type="ORF">G443_000277</name>
</gene>
<evidence type="ECO:0000313" key="14">
    <source>
        <dbReference type="Proteomes" id="UP000791080"/>
    </source>
</evidence>
<dbReference type="EMBL" id="AUBJ02000001">
    <property type="protein sequence ID" value="MCP2330007.1"/>
    <property type="molecule type" value="Genomic_DNA"/>
</dbReference>
<evidence type="ECO:0000313" key="13">
    <source>
        <dbReference type="EMBL" id="MCP2330007.1"/>
    </source>
</evidence>
<keyword evidence="7" id="KW-0456">Lyase</keyword>
<keyword evidence="5 10" id="KW-0732">Signal</keyword>
<reference evidence="13 14" key="1">
    <citation type="submission" date="2013-07" db="EMBL/GenBank/DDBJ databases">
        <authorList>
            <consortium name="DOE Joint Genome Institute"/>
            <person name="Reeve W."/>
            <person name="Huntemann M."/>
            <person name="Han J."/>
            <person name="Chen A."/>
            <person name="Kyrpides N."/>
            <person name="Mavromatis K."/>
            <person name="Markowitz V."/>
            <person name="Palaniappan K."/>
            <person name="Ivanova N."/>
            <person name="Schaumberg A."/>
            <person name="Pati A."/>
            <person name="Liolios K."/>
            <person name="Nordberg H.P."/>
            <person name="Cantor M.N."/>
            <person name="Hua S.X."/>
            <person name="Woyke T."/>
        </authorList>
    </citation>
    <scope>NUCLEOTIDE SEQUENCE [LARGE SCALE GENOMIC DNA]</scope>
    <source>
        <strain evidence="13 14">DSM 43889</strain>
    </source>
</reference>
<dbReference type="Gene3D" id="2.160.20.10">
    <property type="entry name" value="Single-stranded right-handed beta-helix, Pectin lyase-like"/>
    <property type="match status" value="1"/>
</dbReference>
<comment type="cofactor">
    <cofactor evidence="1">
        <name>Ca(2+)</name>
        <dbReference type="ChEBI" id="CHEBI:29108"/>
    </cofactor>
</comment>
<sequence>MIPHARRVAPTIAVLTAVAAGGLTHSPPAPDGPALTPLPTSDPTLVVATDGDDDAPGTVAAPLATIHRAVELAGPGDVIAVREGVYRLTTNITIDRDGTPDAPITLTSYPGEHAVIDGDGLPASHTPIGGSIPRPERGAIHQEASHWHITDLEIIRGPYGIYCSDCDDNVFANLVTRDNYESGFQLQGESSRNLILDLDSYGNHDPRKNGESADGLAIKEGRGEGNVVRGARLWNNADDGFDAWMFESPITIEDSVAWGNGENRWGFPDFEGDGNGFKLGGGSPAPAVGHQVRNSIAFDNAVDGFEDNGNPGAHRVERSTAYRNGGNGFDLRRSPAVLIGNLAVGNASSVSRGTPSGTGNSWSGGQDWTAADLLSVDPAILTGPRSPDGSVPSSDFLVPADGSPIGARF</sequence>
<dbReference type="Proteomes" id="UP000791080">
    <property type="component" value="Unassembled WGS sequence"/>
</dbReference>
<keyword evidence="4" id="KW-0479">Metal-binding</keyword>
<dbReference type="PANTHER" id="PTHR40088">
    <property type="entry name" value="PECTATE LYASE (EUROFUNG)"/>
    <property type="match status" value="1"/>
</dbReference>
<comment type="similarity">
    <text evidence="8">Belongs to the polysaccharide lyase 9 family.</text>
</comment>
<comment type="caution">
    <text evidence="13">The sequence shown here is derived from an EMBL/GenBank/DDBJ whole genome shotgun (WGS) entry which is preliminary data.</text>
</comment>
<dbReference type="PANTHER" id="PTHR40088:SF1">
    <property type="entry name" value="PECTATE LYASE PEL9"/>
    <property type="match status" value="1"/>
</dbReference>
<dbReference type="InterPro" id="IPR012334">
    <property type="entry name" value="Pectin_lyas_fold"/>
</dbReference>
<feature type="region of interest" description="Disordered" evidence="9">
    <location>
        <begin position="303"/>
        <end position="327"/>
    </location>
</feature>
<feature type="region of interest" description="Disordered" evidence="9">
    <location>
        <begin position="379"/>
        <end position="409"/>
    </location>
</feature>
<evidence type="ECO:0000256" key="8">
    <source>
        <dbReference type="ARBA" id="ARBA00038263"/>
    </source>
</evidence>
<dbReference type="InterPro" id="IPR011459">
    <property type="entry name" value="DUF1565"/>
</dbReference>
<dbReference type="Pfam" id="PF07602">
    <property type="entry name" value="DUF1565"/>
    <property type="match status" value="1"/>
</dbReference>
<evidence type="ECO:0000259" key="11">
    <source>
        <dbReference type="Pfam" id="PF07602"/>
    </source>
</evidence>
<dbReference type="SUPFAM" id="SSF51126">
    <property type="entry name" value="Pectin lyase-like"/>
    <property type="match status" value="1"/>
</dbReference>
<evidence type="ECO:0000256" key="7">
    <source>
        <dbReference type="ARBA" id="ARBA00023239"/>
    </source>
</evidence>
<evidence type="ECO:0000256" key="4">
    <source>
        <dbReference type="ARBA" id="ARBA00022723"/>
    </source>
</evidence>
<dbReference type="RefSeq" id="WP_026418818.1">
    <property type="nucleotide sequence ID" value="NZ_AUBJ02000001.1"/>
</dbReference>
<organism evidence="13 14">
    <name type="scientific">Actinoalloteichus caeruleus DSM 43889</name>
    <dbReference type="NCBI Taxonomy" id="1120930"/>
    <lineage>
        <taxon>Bacteria</taxon>
        <taxon>Bacillati</taxon>
        <taxon>Actinomycetota</taxon>
        <taxon>Actinomycetes</taxon>
        <taxon>Pseudonocardiales</taxon>
        <taxon>Pseudonocardiaceae</taxon>
        <taxon>Actinoalloteichus</taxon>
        <taxon>Actinoalloteichus cyanogriseus</taxon>
    </lineage>
</organism>
<evidence type="ECO:0000256" key="6">
    <source>
        <dbReference type="ARBA" id="ARBA00022837"/>
    </source>
</evidence>
<feature type="signal peptide" evidence="10">
    <location>
        <begin position="1"/>
        <end position="19"/>
    </location>
</feature>
<keyword evidence="6" id="KW-0106">Calcium</keyword>
<evidence type="ECO:0008006" key="15">
    <source>
        <dbReference type="Google" id="ProtNLM"/>
    </source>
</evidence>
<dbReference type="InterPro" id="IPR011050">
    <property type="entry name" value="Pectin_lyase_fold/virulence"/>
</dbReference>
<keyword evidence="3" id="KW-0964">Secreted</keyword>
<reference evidence="13 14" key="2">
    <citation type="submission" date="2022-06" db="EMBL/GenBank/DDBJ databases">
        <title>Genomic Encyclopedia of Type Strains, Phase I: the one thousand microbial genomes (KMG-I) project.</title>
        <authorList>
            <person name="Kyrpides N."/>
        </authorList>
    </citation>
    <scope>NUCLEOTIDE SEQUENCE [LARGE SCALE GENOMIC DNA]</scope>
    <source>
        <strain evidence="13 14">DSM 43889</strain>
    </source>
</reference>
<evidence type="ECO:0000259" key="12">
    <source>
        <dbReference type="Pfam" id="PF22842"/>
    </source>
</evidence>
<name>A0ABT1JBX9_ACTCY</name>
<feature type="region of interest" description="Disordered" evidence="9">
    <location>
        <begin position="24"/>
        <end position="44"/>
    </location>
</feature>
<evidence type="ECO:0000256" key="3">
    <source>
        <dbReference type="ARBA" id="ARBA00022525"/>
    </source>
</evidence>
<dbReference type="Pfam" id="PF22842">
    <property type="entry name" value="Pel9A-like_beta_helix"/>
    <property type="match status" value="1"/>
</dbReference>
<evidence type="ECO:0000256" key="5">
    <source>
        <dbReference type="ARBA" id="ARBA00022729"/>
    </source>
</evidence>